<gene>
    <name evidence="7" type="ORF">GB996_03180</name>
</gene>
<reference evidence="7 8" key="1">
    <citation type="journal article" date="2019" name="PLoS ONE">
        <title>Pup mortality in New Zealand sea lions (Phocarctos hookeri) at Enderby Island, Auckland Islands, 2013-18.</title>
        <authorList>
            <person name="Michael S.A."/>
            <person name="Hayman D.T.S."/>
            <person name="Gray R."/>
            <person name="Zhang J."/>
            <person name="Rogers L."/>
            <person name="Roe W.D."/>
        </authorList>
    </citation>
    <scope>NUCLEOTIDE SEQUENCE [LARGE SCALE GENOMIC DNA]</scope>
    <source>
        <strain evidence="7 8">SM868</strain>
    </source>
</reference>
<dbReference type="AlphaFoldDB" id="A0A844LYL0"/>
<evidence type="ECO:0000256" key="2">
    <source>
        <dbReference type="ARBA" id="ARBA00005695"/>
    </source>
</evidence>
<dbReference type="Gene3D" id="3.40.190.10">
    <property type="entry name" value="Periplasmic binding protein-like II"/>
    <property type="match status" value="1"/>
</dbReference>
<keyword evidence="3" id="KW-0813">Transport</keyword>
<feature type="signal peptide" evidence="5">
    <location>
        <begin position="1"/>
        <end position="19"/>
    </location>
</feature>
<evidence type="ECO:0000259" key="6">
    <source>
        <dbReference type="Pfam" id="PF00496"/>
    </source>
</evidence>
<dbReference type="FunFam" id="3.90.76.10:FF:000001">
    <property type="entry name" value="Oligopeptide ABC transporter substrate-binding protein"/>
    <property type="match status" value="1"/>
</dbReference>
<evidence type="ECO:0000256" key="5">
    <source>
        <dbReference type="SAM" id="SignalP"/>
    </source>
</evidence>
<dbReference type="OrthoDB" id="9801912at2"/>
<organism evidence="7 8">
    <name type="scientific">Psychrobacter sanguinis</name>
    <dbReference type="NCBI Taxonomy" id="861445"/>
    <lineage>
        <taxon>Bacteria</taxon>
        <taxon>Pseudomonadati</taxon>
        <taxon>Pseudomonadota</taxon>
        <taxon>Gammaproteobacteria</taxon>
        <taxon>Moraxellales</taxon>
        <taxon>Moraxellaceae</taxon>
        <taxon>Psychrobacter</taxon>
    </lineage>
</organism>
<dbReference type="InterPro" id="IPR039424">
    <property type="entry name" value="SBP_5"/>
</dbReference>
<dbReference type="InterPro" id="IPR000914">
    <property type="entry name" value="SBP_5_dom"/>
</dbReference>
<evidence type="ECO:0000256" key="3">
    <source>
        <dbReference type="ARBA" id="ARBA00022448"/>
    </source>
</evidence>
<dbReference type="GO" id="GO:0030288">
    <property type="term" value="C:outer membrane-bounded periplasmic space"/>
    <property type="evidence" value="ECO:0007669"/>
    <property type="project" value="TreeGrafter"/>
</dbReference>
<comment type="subcellular location">
    <subcellularLocation>
        <location evidence="1">Cell envelope</location>
    </subcellularLocation>
</comment>
<dbReference type="Pfam" id="PF00496">
    <property type="entry name" value="SBP_bac_5"/>
    <property type="match status" value="1"/>
</dbReference>
<feature type="domain" description="Solute-binding protein family 5" evidence="6">
    <location>
        <begin position="97"/>
        <end position="475"/>
    </location>
</feature>
<dbReference type="SUPFAM" id="SSF53850">
    <property type="entry name" value="Periplasmic binding protein-like II"/>
    <property type="match status" value="1"/>
</dbReference>
<proteinExistence type="inferred from homology"/>
<dbReference type="GO" id="GO:0015833">
    <property type="term" value="P:peptide transport"/>
    <property type="evidence" value="ECO:0007669"/>
    <property type="project" value="TreeGrafter"/>
</dbReference>
<dbReference type="PROSITE" id="PS51257">
    <property type="entry name" value="PROKAR_LIPOPROTEIN"/>
    <property type="match status" value="1"/>
</dbReference>
<dbReference type="GO" id="GO:0043190">
    <property type="term" value="C:ATP-binding cassette (ABC) transporter complex"/>
    <property type="evidence" value="ECO:0007669"/>
    <property type="project" value="InterPro"/>
</dbReference>
<dbReference type="CDD" id="cd08504">
    <property type="entry name" value="PBP2_OppA"/>
    <property type="match status" value="1"/>
</dbReference>
<evidence type="ECO:0000313" key="8">
    <source>
        <dbReference type="Proteomes" id="UP000442109"/>
    </source>
</evidence>
<comment type="similarity">
    <text evidence="2">Belongs to the bacterial solute-binding protein 5 family.</text>
</comment>
<evidence type="ECO:0000256" key="4">
    <source>
        <dbReference type="ARBA" id="ARBA00022729"/>
    </source>
</evidence>
<feature type="chain" id="PRO_5032737332" evidence="5">
    <location>
        <begin position="20"/>
        <end position="558"/>
    </location>
</feature>
<dbReference type="PANTHER" id="PTHR30290:SF10">
    <property type="entry name" value="PERIPLASMIC OLIGOPEPTIDE-BINDING PROTEIN-RELATED"/>
    <property type="match status" value="1"/>
</dbReference>
<dbReference type="PANTHER" id="PTHR30290">
    <property type="entry name" value="PERIPLASMIC BINDING COMPONENT OF ABC TRANSPORTER"/>
    <property type="match status" value="1"/>
</dbReference>
<keyword evidence="8" id="KW-1185">Reference proteome</keyword>
<dbReference type="Proteomes" id="UP000442109">
    <property type="component" value="Unassembled WGS sequence"/>
</dbReference>
<evidence type="ECO:0000313" key="7">
    <source>
        <dbReference type="EMBL" id="MUG31791.1"/>
    </source>
</evidence>
<dbReference type="FunFam" id="3.10.105.10:FF:000001">
    <property type="entry name" value="Oligopeptide ABC transporter, oligopeptide-binding protein"/>
    <property type="match status" value="1"/>
</dbReference>
<dbReference type="RefSeq" id="WP_110815854.1">
    <property type="nucleotide sequence ID" value="NZ_WFKQ01000001.1"/>
</dbReference>
<sequence>MVSSSRRTLKALPSITLTAAITTAVFLSGCGDKAASNAGASAKIDPNVLAEKQQIVINNGTEPESLDPHKISGLPEANIIRQQLVGLVTTDAKGKTIAAMAKSWQSEDNKVWVFKLRDAKWSNGDPVTAQDFVYSLRRVVDPKTASPYGSYLVDAKVVGAEAIINGKQSPDTLGVKALDNKTLEVRLTEPVPYFVDMLIHTSTSPVHPATVEKFGVKWTDPKNIVVNGPYKISEWSVNDKIVLQRNPAYYDNAHTTIDTITLLPIESETTNVARYKAGEIDIGAGMPTEQFDELKAELGDQIQVSPSLCSFYYQYNNKKPPFDDVRVRRALAIALDRDTITQKVMGQGQTPAYQYTPPSIQGMTPFTPEWQSWDQKKRVTEAKKLLNEAGYNEQHPLKFELLYNTNEGNKKLAVATSSLLKEAIGFVDVSLMNKEWKTFLDTFRNGNYQLARYTWCGDYNEPSTFLNIAKSGNSNNWGGYSSVKFDSIMNQTLKEGVTAEQRAELYRQAEAQLDADMPQLNVFHIVKLSMVKPYVINFPLQDPLSNWQIKDVSIAKHD</sequence>
<dbReference type="GO" id="GO:1904680">
    <property type="term" value="F:peptide transmembrane transporter activity"/>
    <property type="evidence" value="ECO:0007669"/>
    <property type="project" value="TreeGrafter"/>
</dbReference>
<dbReference type="Gene3D" id="3.90.76.10">
    <property type="entry name" value="Dipeptide-binding Protein, Domain 1"/>
    <property type="match status" value="1"/>
</dbReference>
<keyword evidence="4 5" id="KW-0732">Signal</keyword>
<dbReference type="InterPro" id="IPR030678">
    <property type="entry name" value="Peptide/Ni-bd"/>
</dbReference>
<accession>A0A844LYL0</accession>
<name>A0A844LYL0_9GAMM</name>
<dbReference type="EMBL" id="WFKQ01000001">
    <property type="protein sequence ID" value="MUG31791.1"/>
    <property type="molecule type" value="Genomic_DNA"/>
</dbReference>
<comment type="caution">
    <text evidence="7">The sequence shown here is derived from an EMBL/GenBank/DDBJ whole genome shotgun (WGS) entry which is preliminary data.</text>
</comment>
<protein>
    <submittedName>
        <fullName evidence="7">Oligopeptide ABC transporter substrate-binding protein OppA</fullName>
    </submittedName>
</protein>
<dbReference type="PIRSF" id="PIRSF002741">
    <property type="entry name" value="MppA"/>
    <property type="match status" value="1"/>
</dbReference>
<evidence type="ECO:0000256" key="1">
    <source>
        <dbReference type="ARBA" id="ARBA00004196"/>
    </source>
</evidence>
<dbReference type="Gene3D" id="3.10.105.10">
    <property type="entry name" value="Dipeptide-binding Protein, Domain 3"/>
    <property type="match status" value="1"/>
</dbReference>